<organism evidence="2 3">
    <name type="scientific">Coprinopsis marcescibilis</name>
    <name type="common">Agaric fungus</name>
    <name type="synonym">Psathyrella marcescibilis</name>
    <dbReference type="NCBI Taxonomy" id="230819"/>
    <lineage>
        <taxon>Eukaryota</taxon>
        <taxon>Fungi</taxon>
        <taxon>Dikarya</taxon>
        <taxon>Basidiomycota</taxon>
        <taxon>Agaricomycotina</taxon>
        <taxon>Agaricomycetes</taxon>
        <taxon>Agaricomycetidae</taxon>
        <taxon>Agaricales</taxon>
        <taxon>Agaricineae</taxon>
        <taxon>Psathyrellaceae</taxon>
        <taxon>Coprinopsis</taxon>
    </lineage>
</organism>
<keyword evidence="3" id="KW-1185">Reference proteome</keyword>
<evidence type="ECO:0000313" key="3">
    <source>
        <dbReference type="Proteomes" id="UP000307440"/>
    </source>
</evidence>
<dbReference type="EMBL" id="ML210191">
    <property type="protein sequence ID" value="TFK25043.1"/>
    <property type="molecule type" value="Genomic_DNA"/>
</dbReference>
<sequence>MASAHTDSPLPDYEDDESQPLPLYSQTVGSSECLLQTETPRRRDCPTCEWMFSTKRIVVNLGHRLWKTSGPAYGLGSRIDGAVKVNDTKHRLASITVTLEGRLKSSVPEKLPTGDEQSSAFLSHMMSIYDASKDGDFNAPAEIPFSFPFPTHLRYKGEERPCPPSFSYADVHFICEISYSLRFDVSWNSNLSKKLKKSESKAISIYYLPKTSPTIPPLCILPPASRHLENPPLFLQGSERMDSFPIAPAFRPTDRPIKLTKQQRLHLKSLENSVYLSLPVPATFTSGQQIPFMISLSFPDNPYISEMLSCRPEVQLLKQVGLNRKADGVIGSTIERNIPLSTATIRKSSGWCEGVVVLKGEIQAGDAGTESSWLLSDVAHVQYILRVSLKPPRSLSEHVPSFVSDTVIKLTTSSWGSVEREMASSGGSTTPAVNLASNLRRLY</sequence>
<name>A0A5C3KYY0_COPMA</name>
<dbReference type="Gene3D" id="2.60.40.640">
    <property type="match status" value="1"/>
</dbReference>
<dbReference type="OrthoDB" id="2586076at2759"/>
<evidence type="ECO:0000256" key="1">
    <source>
        <dbReference type="SAM" id="MobiDB-lite"/>
    </source>
</evidence>
<feature type="region of interest" description="Disordered" evidence="1">
    <location>
        <begin position="1"/>
        <end position="22"/>
    </location>
</feature>
<evidence type="ECO:0008006" key="4">
    <source>
        <dbReference type="Google" id="ProtNLM"/>
    </source>
</evidence>
<dbReference type="InterPro" id="IPR014752">
    <property type="entry name" value="Arrestin-like_C"/>
</dbReference>
<evidence type="ECO:0000313" key="2">
    <source>
        <dbReference type="EMBL" id="TFK25043.1"/>
    </source>
</evidence>
<dbReference type="STRING" id="230819.A0A5C3KYY0"/>
<protein>
    <recommendedName>
        <fullName evidence="4">Arrestin-like N-terminal domain-containing protein</fullName>
    </recommendedName>
</protein>
<reference evidence="2 3" key="1">
    <citation type="journal article" date="2019" name="Nat. Ecol. Evol.">
        <title>Megaphylogeny resolves global patterns of mushroom evolution.</title>
        <authorList>
            <person name="Varga T."/>
            <person name="Krizsan K."/>
            <person name="Foldi C."/>
            <person name="Dima B."/>
            <person name="Sanchez-Garcia M."/>
            <person name="Sanchez-Ramirez S."/>
            <person name="Szollosi G.J."/>
            <person name="Szarkandi J.G."/>
            <person name="Papp V."/>
            <person name="Albert L."/>
            <person name="Andreopoulos W."/>
            <person name="Angelini C."/>
            <person name="Antonin V."/>
            <person name="Barry K.W."/>
            <person name="Bougher N.L."/>
            <person name="Buchanan P."/>
            <person name="Buyck B."/>
            <person name="Bense V."/>
            <person name="Catcheside P."/>
            <person name="Chovatia M."/>
            <person name="Cooper J."/>
            <person name="Damon W."/>
            <person name="Desjardin D."/>
            <person name="Finy P."/>
            <person name="Geml J."/>
            <person name="Haridas S."/>
            <person name="Hughes K."/>
            <person name="Justo A."/>
            <person name="Karasinski D."/>
            <person name="Kautmanova I."/>
            <person name="Kiss B."/>
            <person name="Kocsube S."/>
            <person name="Kotiranta H."/>
            <person name="LaButti K.M."/>
            <person name="Lechner B.E."/>
            <person name="Liimatainen K."/>
            <person name="Lipzen A."/>
            <person name="Lukacs Z."/>
            <person name="Mihaltcheva S."/>
            <person name="Morgado L.N."/>
            <person name="Niskanen T."/>
            <person name="Noordeloos M.E."/>
            <person name="Ohm R.A."/>
            <person name="Ortiz-Santana B."/>
            <person name="Ovrebo C."/>
            <person name="Racz N."/>
            <person name="Riley R."/>
            <person name="Savchenko A."/>
            <person name="Shiryaev A."/>
            <person name="Soop K."/>
            <person name="Spirin V."/>
            <person name="Szebenyi C."/>
            <person name="Tomsovsky M."/>
            <person name="Tulloss R.E."/>
            <person name="Uehling J."/>
            <person name="Grigoriev I.V."/>
            <person name="Vagvolgyi C."/>
            <person name="Papp T."/>
            <person name="Martin F.M."/>
            <person name="Miettinen O."/>
            <person name="Hibbett D.S."/>
            <person name="Nagy L.G."/>
        </authorList>
    </citation>
    <scope>NUCLEOTIDE SEQUENCE [LARGE SCALE GENOMIC DNA]</scope>
    <source>
        <strain evidence="2 3">CBS 121175</strain>
    </source>
</reference>
<gene>
    <name evidence="2" type="ORF">FA15DRAFT_756137</name>
</gene>
<proteinExistence type="predicted"/>
<dbReference type="AlphaFoldDB" id="A0A5C3KYY0"/>
<dbReference type="Proteomes" id="UP000307440">
    <property type="component" value="Unassembled WGS sequence"/>
</dbReference>
<accession>A0A5C3KYY0</accession>